<reference evidence="2" key="1">
    <citation type="journal article" date="2017" name="Nat. Ecol. Evol.">
        <title>Genome expansion and lineage-specific genetic innovations in the forest pathogenic fungi Armillaria.</title>
        <authorList>
            <person name="Sipos G."/>
            <person name="Prasanna A.N."/>
            <person name="Walter M.C."/>
            <person name="O'Connor E."/>
            <person name="Balint B."/>
            <person name="Krizsan K."/>
            <person name="Kiss B."/>
            <person name="Hess J."/>
            <person name="Varga T."/>
            <person name="Slot J."/>
            <person name="Riley R."/>
            <person name="Boka B."/>
            <person name="Rigling D."/>
            <person name="Barry K."/>
            <person name="Lee J."/>
            <person name="Mihaltcheva S."/>
            <person name="LaButti K."/>
            <person name="Lipzen A."/>
            <person name="Waldron R."/>
            <person name="Moloney N.M."/>
            <person name="Sperisen C."/>
            <person name="Kredics L."/>
            <person name="Vagvoelgyi C."/>
            <person name="Patrignani A."/>
            <person name="Fitzpatrick D."/>
            <person name="Nagy I."/>
            <person name="Doyle S."/>
            <person name="Anderson J.B."/>
            <person name="Grigoriev I.V."/>
            <person name="Gueldener U."/>
            <person name="Muensterkoetter M."/>
            <person name="Nagy L.G."/>
        </authorList>
    </citation>
    <scope>NUCLEOTIDE SEQUENCE [LARGE SCALE GENOMIC DNA]</scope>
    <source>
        <strain evidence="2">C18/9</strain>
    </source>
</reference>
<dbReference type="EMBL" id="FUEG01000001">
    <property type="protein sequence ID" value="SJK96812.1"/>
    <property type="molecule type" value="Genomic_DNA"/>
</dbReference>
<dbReference type="OrthoDB" id="2837406at2759"/>
<gene>
    <name evidence="1" type="ORF">ARMOST_00058</name>
</gene>
<proteinExistence type="predicted"/>
<dbReference type="AlphaFoldDB" id="A0A284QK32"/>
<sequence length="412" mass="45924">MTSPSTPRRTRALQHLVQITPLVRPEDRRPSLPREPVLIRLDGSQSGLQLGFELHLATYGTEQPNTHPEQITYDINTHVIPGDPYETPCLRTGYALGKLNVTTIPAIVTPSLCERDTSGLVLYHFDTPMWELKQTRVPFESSVPCPRGVGINMAQILSGNNMCLKNPGEYIRDMAGAQFIDVVFHANGYLPQYIRIPLKCFHQSAGGRYFDVAFNVALGYQKILQREAPKISSSRMNTDLPIVTDVEDLNLISLYSADSSGQIWWAEVALCCCAESFAIMIISYGHFSVWELVDDRAHRKKSDYSYNSLMHGDRTKPRYTIAPVFSYPVYVGGGYRGSLSSIATPPKRRFLDAVFAAAPRRRRLQHSIESQDRRNKTSAAAPNMNTIAMAAKTPINIVDGEVLLAVALPNLV</sequence>
<dbReference type="Proteomes" id="UP000219338">
    <property type="component" value="Unassembled WGS sequence"/>
</dbReference>
<protein>
    <submittedName>
        <fullName evidence="1">Uncharacterized protein</fullName>
    </submittedName>
</protein>
<evidence type="ECO:0000313" key="2">
    <source>
        <dbReference type="Proteomes" id="UP000219338"/>
    </source>
</evidence>
<evidence type="ECO:0000313" key="1">
    <source>
        <dbReference type="EMBL" id="SJK96812.1"/>
    </source>
</evidence>
<organism evidence="1 2">
    <name type="scientific">Armillaria ostoyae</name>
    <name type="common">Armillaria root rot fungus</name>
    <dbReference type="NCBI Taxonomy" id="47428"/>
    <lineage>
        <taxon>Eukaryota</taxon>
        <taxon>Fungi</taxon>
        <taxon>Dikarya</taxon>
        <taxon>Basidiomycota</taxon>
        <taxon>Agaricomycotina</taxon>
        <taxon>Agaricomycetes</taxon>
        <taxon>Agaricomycetidae</taxon>
        <taxon>Agaricales</taxon>
        <taxon>Marasmiineae</taxon>
        <taxon>Physalacriaceae</taxon>
        <taxon>Armillaria</taxon>
    </lineage>
</organism>
<accession>A0A284QK32</accession>
<name>A0A284QK32_ARMOS</name>
<keyword evidence="2" id="KW-1185">Reference proteome</keyword>
<dbReference type="OMA" id="TEQPNTH"/>